<evidence type="ECO:0000313" key="1">
    <source>
        <dbReference type="EMBL" id="SPP92881.1"/>
    </source>
</evidence>
<reference evidence="1 2" key="1">
    <citation type="submission" date="2018-03" db="EMBL/GenBank/DDBJ databases">
        <authorList>
            <person name="Gully D."/>
        </authorList>
    </citation>
    <scope>NUCLEOTIDE SEQUENCE [LARGE SCALE GENOMIC DNA]</scope>
    <source>
        <strain evidence="1">ORS3257</strain>
    </source>
</reference>
<gene>
    <name evidence="1" type="ORF">BRAD3257_1764</name>
</gene>
<sequence>MITATRRAFCAGGDVKGMGDGSNKAQLTFDERLADLRTKQRTLTGALAALGSPLLPRCPVWQRELECPLRSRATYG</sequence>
<protein>
    <submittedName>
        <fullName evidence="1">Enoyl-CoA hydratase</fullName>
        <ecNumber evidence="1">4.2.1.17</ecNumber>
    </submittedName>
</protein>
<dbReference type="EC" id="4.2.1.17" evidence="1"/>
<name>A0A2U3PUN8_9BRAD</name>
<accession>A0A2U3PUN8</accession>
<dbReference type="KEGG" id="bvz:BRAD3257_1764"/>
<dbReference type="AlphaFoldDB" id="A0A2U3PUN8"/>
<dbReference type="EMBL" id="LS398110">
    <property type="protein sequence ID" value="SPP92881.1"/>
    <property type="molecule type" value="Genomic_DNA"/>
</dbReference>
<dbReference type="GO" id="GO:0004300">
    <property type="term" value="F:enoyl-CoA hydratase activity"/>
    <property type="evidence" value="ECO:0007669"/>
    <property type="project" value="UniProtKB-EC"/>
</dbReference>
<evidence type="ECO:0000313" key="2">
    <source>
        <dbReference type="Proteomes" id="UP000246085"/>
    </source>
</evidence>
<dbReference type="Proteomes" id="UP000246085">
    <property type="component" value="Chromosome BRAD3257"/>
</dbReference>
<organism evidence="1 2">
    <name type="scientific">Bradyrhizobium vignae</name>
    <dbReference type="NCBI Taxonomy" id="1549949"/>
    <lineage>
        <taxon>Bacteria</taxon>
        <taxon>Pseudomonadati</taxon>
        <taxon>Pseudomonadota</taxon>
        <taxon>Alphaproteobacteria</taxon>
        <taxon>Hyphomicrobiales</taxon>
        <taxon>Nitrobacteraceae</taxon>
        <taxon>Bradyrhizobium</taxon>
    </lineage>
</organism>
<keyword evidence="1" id="KW-0456">Lyase</keyword>
<proteinExistence type="predicted"/>